<name>A0ABT6Q2F0_9PROT</name>
<proteinExistence type="predicted"/>
<dbReference type="EMBL" id="JASBAO010000001">
    <property type="protein sequence ID" value="MDI2091311.1"/>
    <property type="molecule type" value="Genomic_DNA"/>
</dbReference>
<accession>A0ABT6Q2F0</accession>
<reference evidence="1" key="1">
    <citation type="submission" date="2023-05" db="EMBL/GenBank/DDBJ databases">
        <title>Whole genome sequence of Commensalibacter sp.</title>
        <authorList>
            <person name="Charoenyingcharoen P."/>
            <person name="Yukphan P."/>
        </authorList>
    </citation>
    <scope>NUCLEOTIDE SEQUENCE</scope>
    <source>
        <strain evidence="1">TBRC 16381</strain>
    </source>
</reference>
<comment type="caution">
    <text evidence="1">The sequence shown here is derived from an EMBL/GenBank/DDBJ whole genome shotgun (WGS) entry which is preliminary data.</text>
</comment>
<protein>
    <recommendedName>
        <fullName evidence="3">Homogentisate 1,2-dioxygenase</fullName>
    </recommendedName>
</protein>
<evidence type="ECO:0000313" key="2">
    <source>
        <dbReference type="Proteomes" id="UP001431634"/>
    </source>
</evidence>
<keyword evidence="2" id="KW-1185">Reference proteome</keyword>
<dbReference type="RefSeq" id="WP_281448407.1">
    <property type="nucleotide sequence ID" value="NZ_JASBAO010000001.1"/>
</dbReference>
<organism evidence="1 2">
    <name type="scientific">Commensalibacter oyaizuii</name>
    <dbReference type="NCBI Taxonomy" id="3043873"/>
    <lineage>
        <taxon>Bacteria</taxon>
        <taxon>Pseudomonadati</taxon>
        <taxon>Pseudomonadota</taxon>
        <taxon>Alphaproteobacteria</taxon>
        <taxon>Acetobacterales</taxon>
        <taxon>Acetobacteraceae</taxon>
    </lineage>
</organism>
<sequence>MLCNRNLFVVVGSIIYLSMSSMTVYGHEHLSCAPLASNMVSWNKPVSIRSAQNISNIQHATIQVGQTINATLFPTRSVQFPVPTEERGGSVSFAGSLQFNITKKSTYRIITDGRPWIEMVQNDKTIPSIKHQHGEKCWGMEKVIDFSLTPGRHILELTGNGKENIKFIVIPVAE</sequence>
<dbReference type="Proteomes" id="UP001431634">
    <property type="component" value="Unassembled WGS sequence"/>
</dbReference>
<evidence type="ECO:0008006" key="3">
    <source>
        <dbReference type="Google" id="ProtNLM"/>
    </source>
</evidence>
<evidence type="ECO:0000313" key="1">
    <source>
        <dbReference type="EMBL" id="MDI2091311.1"/>
    </source>
</evidence>
<gene>
    <name evidence="1" type="ORF">QJV27_07995</name>
</gene>